<reference evidence="3" key="1">
    <citation type="submission" date="2022-12" db="EMBL/GenBank/DDBJ databases">
        <title>Bacterial isolates from different developmental stages of Nematostella vectensis.</title>
        <authorList>
            <person name="Fraune S."/>
        </authorList>
    </citation>
    <scope>NUCLEOTIDE SEQUENCE</scope>
    <source>
        <strain evidence="3">G21630-S1</strain>
    </source>
</reference>
<sequence length="464" mass="50603">MSFFLDSHSSFAGKLAKSGSKLLYLLLISFLLTTALPGSSFAVEVKQVVSPGGIKAWLVENPRNPIVAINFAFGGGSSVDPHGKEGLANFVAATIDEGSGDLDSQAFQGKLNDLSISLRFDAGRDQLNGSLFTLKKNQATAIELLRSALTEPRFDPEPVERIRSQIKLTLERRQEDPNYKTQDTLRQLFYPGHVFGRPNDGTPESLSSIAVEDMRHYMSNFIGQDNLTVAAVGDISAEELGIVLDQAFSGVAEQSRSSEIVDVTPAVAGGTIVIKEDIPQSEVLLAQVGIARDDPDYYAAVIVNHILGGGSFSSRLYQEVREKRGLAYSVGSYLSAQEQAPLLIATVATQNDRVSESIQIIRDQWRLMADEGPSQQELSDAVTYLTGSFPLNFTSTEQVSDILLAMQLNKLGIDYLDKRNSYLEAVTLEDARRVARRLYDADSLTVIVAGDPVGLKEENPVPRR</sequence>
<keyword evidence="4" id="KW-1185">Reference proteome</keyword>
<accession>A0ABT4LKV8</accession>
<dbReference type="InterPro" id="IPR011765">
    <property type="entry name" value="Pept_M16_N"/>
</dbReference>
<feature type="domain" description="Peptidase M16 C-terminal" evidence="2">
    <location>
        <begin position="209"/>
        <end position="383"/>
    </location>
</feature>
<comment type="caution">
    <text evidence="3">The sequence shown here is derived from an EMBL/GenBank/DDBJ whole genome shotgun (WGS) entry which is preliminary data.</text>
</comment>
<evidence type="ECO:0000259" key="1">
    <source>
        <dbReference type="Pfam" id="PF00675"/>
    </source>
</evidence>
<feature type="domain" description="Peptidase M16 N-terminal" evidence="1">
    <location>
        <begin position="58"/>
        <end position="187"/>
    </location>
</feature>
<dbReference type="PANTHER" id="PTHR11851">
    <property type="entry name" value="METALLOPROTEASE"/>
    <property type="match status" value="1"/>
</dbReference>
<dbReference type="InterPro" id="IPR007863">
    <property type="entry name" value="Peptidase_M16_C"/>
</dbReference>
<dbReference type="Pfam" id="PF05193">
    <property type="entry name" value="Peptidase_M16_C"/>
    <property type="match status" value="1"/>
</dbReference>
<dbReference type="Pfam" id="PF00675">
    <property type="entry name" value="Peptidase_M16"/>
    <property type="match status" value="1"/>
</dbReference>
<dbReference type="SUPFAM" id="SSF63411">
    <property type="entry name" value="LuxS/MPP-like metallohydrolase"/>
    <property type="match status" value="2"/>
</dbReference>
<dbReference type="InterPro" id="IPR050361">
    <property type="entry name" value="MPP/UQCRC_Complex"/>
</dbReference>
<evidence type="ECO:0000313" key="3">
    <source>
        <dbReference type="EMBL" id="MCZ4281743.1"/>
    </source>
</evidence>
<evidence type="ECO:0000313" key="4">
    <source>
        <dbReference type="Proteomes" id="UP001069802"/>
    </source>
</evidence>
<dbReference type="InterPro" id="IPR011249">
    <property type="entry name" value="Metalloenz_LuxS/M16"/>
</dbReference>
<organism evidence="3 4">
    <name type="scientific">Kiloniella laminariae</name>
    <dbReference type="NCBI Taxonomy" id="454162"/>
    <lineage>
        <taxon>Bacteria</taxon>
        <taxon>Pseudomonadati</taxon>
        <taxon>Pseudomonadota</taxon>
        <taxon>Alphaproteobacteria</taxon>
        <taxon>Rhodospirillales</taxon>
        <taxon>Kiloniellaceae</taxon>
        <taxon>Kiloniella</taxon>
    </lineage>
</organism>
<dbReference type="EMBL" id="JAPWGY010000004">
    <property type="protein sequence ID" value="MCZ4281743.1"/>
    <property type="molecule type" value="Genomic_DNA"/>
</dbReference>
<dbReference type="RefSeq" id="WP_269423905.1">
    <property type="nucleotide sequence ID" value="NZ_JAPWGY010000004.1"/>
</dbReference>
<dbReference type="PANTHER" id="PTHR11851:SF224">
    <property type="entry name" value="PROCESSING PROTEASE"/>
    <property type="match status" value="1"/>
</dbReference>
<protein>
    <submittedName>
        <fullName evidence="3">Pitrilysin family protein</fullName>
    </submittedName>
</protein>
<dbReference type="Gene3D" id="3.30.830.10">
    <property type="entry name" value="Metalloenzyme, LuxS/M16 peptidase-like"/>
    <property type="match status" value="2"/>
</dbReference>
<name>A0ABT4LKV8_9PROT</name>
<evidence type="ECO:0000259" key="2">
    <source>
        <dbReference type="Pfam" id="PF05193"/>
    </source>
</evidence>
<gene>
    <name evidence="3" type="ORF">O4H49_13210</name>
</gene>
<dbReference type="Proteomes" id="UP001069802">
    <property type="component" value="Unassembled WGS sequence"/>
</dbReference>
<proteinExistence type="predicted"/>